<accession>B8HZI5</accession>
<dbReference type="AlphaFoldDB" id="B8HZI5"/>
<dbReference type="HOGENOM" id="CLU_173195_0_0_3"/>
<geneLocation type="plasmid" evidence="2">
    <name>pP742502</name>
</geneLocation>
<dbReference type="OrthoDB" id="428665at2"/>
<sequence>MDKNDAAPYALRLPRSLKAEVENLSGQDGISMNQFIVMAVAEKVSALEIEKFFEQRRNRANFSVLDRLLTRAGGEPPREGDELDEAPTWLKPPIES</sequence>
<evidence type="ECO:0000313" key="2">
    <source>
        <dbReference type="EMBL" id="ACL47833.1"/>
    </source>
</evidence>
<dbReference type="Gene3D" id="1.10.1220.10">
    <property type="entry name" value="Met repressor-like"/>
    <property type="match status" value="1"/>
</dbReference>
<dbReference type="InterPro" id="IPR010985">
    <property type="entry name" value="Ribbon_hlx_hlx"/>
</dbReference>
<dbReference type="EMBL" id="CP001346">
    <property type="protein sequence ID" value="ACL47833.1"/>
    <property type="molecule type" value="Genomic_DNA"/>
</dbReference>
<protein>
    <recommendedName>
        <fullName evidence="3">CopG domain protein DNA-binding domain protein</fullName>
    </recommendedName>
</protein>
<dbReference type="eggNOG" id="ENOG50338R6">
    <property type="taxonomic scope" value="Bacteria"/>
</dbReference>
<dbReference type="InterPro" id="IPR013321">
    <property type="entry name" value="Arc_rbn_hlx_hlx"/>
</dbReference>
<dbReference type="GO" id="GO:0006355">
    <property type="term" value="P:regulation of DNA-templated transcription"/>
    <property type="evidence" value="ECO:0007669"/>
    <property type="project" value="InterPro"/>
</dbReference>
<evidence type="ECO:0000256" key="1">
    <source>
        <dbReference type="SAM" id="MobiDB-lite"/>
    </source>
</evidence>
<dbReference type="SUPFAM" id="SSF47598">
    <property type="entry name" value="Ribbon-helix-helix"/>
    <property type="match status" value="1"/>
</dbReference>
<proteinExistence type="predicted"/>
<organism evidence="2">
    <name type="scientific">Cyanothece sp. (strain PCC 7425 / ATCC 29141)</name>
    <dbReference type="NCBI Taxonomy" id="395961"/>
    <lineage>
        <taxon>Bacteria</taxon>
        <taxon>Bacillati</taxon>
        <taxon>Cyanobacteriota</taxon>
        <taxon>Cyanophyceae</taxon>
        <taxon>Gomontiellales</taxon>
        <taxon>Cyanothecaceae</taxon>
        <taxon>Cyanothece</taxon>
    </lineage>
</organism>
<evidence type="ECO:0008006" key="3">
    <source>
        <dbReference type="Google" id="ProtNLM"/>
    </source>
</evidence>
<dbReference type="KEGG" id="cyn:Cyan7425_0137"/>
<reference evidence="2" key="1">
    <citation type="submission" date="2009-01" db="EMBL/GenBank/DDBJ databases">
        <title>Complete sequence of plasmid2 Cyanothece sp. PCC 7425.</title>
        <authorList>
            <consortium name="US DOE Joint Genome Institute"/>
            <person name="Lucas S."/>
            <person name="Copeland A."/>
            <person name="Lapidus A."/>
            <person name="Glavina del Rio T."/>
            <person name="Dalin E."/>
            <person name="Tice H."/>
            <person name="Bruce D."/>
            <person name="Goodwin L."/>
            <person name="Pitluck S."/>
            <person name="Sims D."/>
            <person name="Meineke L."/>
            <person name="Brettin T."/>
            <person name="Detter J.C."/>
            <person name="Han C."/>
            <person name="Larimer F."/>
            <person name="Land M."/>
            <person name="Hauser L."/>
            <person name="Kyrpides N."/>
            <person name="Ovchinnikova G."/>
            <person name="Liberton M."/>
            <person name="Stoeckel J."/>
            <person name="Banerjee A."/>
            <person name="Singh A."/>
            <person name="Page L."/>
            <person name="Sato H."/>
            <person name="Zhao L."/>
            <person name="Sherman L."/>
            <person name="Pakrasi H."/>
            <person name="Richardson P."/>
        </authorList>
    </citation>
    <scope>NUCLEOTIDE SEQUENCE</scope>
    <source>
        <strain evidence="2">PCC 7425</strain>
        <plasmid evidence="2">pP742502</plasmid>
    </source>
</reference>
<name>B8HZI5_CYAP4</name>
<keyword evidence="2" id="KW-0614">Plasmid</keyword>
<gene>
    <name evidence="2" type="ordered locus">Cyan7425_0137</name>
</gene>
<feature type="region of interest" description="Disordered" evidence="1">
    <location>
        <begin position="71"/>
        <end position="96"/>
    </location>
</feature>